<comment type="caution">
    <text evidence="1">The sequence shown here is derived from an EMBL/GenBank/DDBJ whole genome shotgun (WGS) entry which is preliminary data.</text>
</comment>
<proteinExistence type="predicted"/>
<dbReference type="OrthoDB" id="9954001at2"/>
<gene>
    <name evidence="1" type="ORF">D3871_29275</name>
</gene>
<organism evidence="1 2">
    <name type="scientific">Noviherbaspirillum saxi</name>
    <dbReference type="NCBI Taxonomy" id="2320863"/>
    <lineage>
        <taxon>Bacteria</taxon>
        <taxon>Pseudomonadati</taxon>
        <taxon>Pseudomonadota</taxon>
        <taxon>Betaproteobacteria</taxon>
        <taxon>Burkholderiales</taxon>
        <taxon>Oxalobacteraceae</taxon>
        <taxon>Noviherbaspirillum</taxon>
    </lineage>
</organism>
<reference evidence="2" key="1">
    <citation type="submission" date="2018-09" db="EMBL/GenBank/DDBJ databases">
        <authorList>
            <person name="Zhu H."/>
        </authorList>
    </citation>
    <scope>NUCLEOTIDE SEQUENCE [LARGE SCALE GENOMIC DNA]</scope>
    <source>
        <strain evidence="2">K1R23-30</strain>
    </source>
</reference>
<evidence type="ECO:0000313" key="1">
    <source>
        <dbReference type="EMBL" id="RJF92675.1"/>
    </source>
</evidence>
<dbReference type="Proteomes" id="UP000265955">
    <property type="component" value="Unassembled WGS sequence"/>
</dbReference>
<accession>A0A3A3FMV2</accession>
<evidence type="ECO:0000313" key="2">
    <source>
        <dbReference type="Proteomes" id="UP000265955"/>
    </source>
</evidence>
<keyword evidence="2" id="KW-1185">Reference proteome</keyword>
<name>A0A3A3FMV2_9BURK</name>
<dbReference type="RefSeq" id="WP_119772666.1">
    <property type="nucleotide sequence ID" value="NZ_QYUO01000003.1"/>
</dbReference>
<sequence length="64" mass="7450">MGEFKRVKTFQEALEIARAFAAHYDVHDSRAEAYAESWYEAGKDYDKASADDLRAYLLRRFDLA</sequence>
<dbReference type="AlphaFoldDB" id="A0A3A3FMV2"/>
<dbReference type="EMBL" id="QYUO01000003">
    <property type="protein sequence ID" value="RJF92675.1"/>
    <property type="molecule type" value="Genomic_DNA"/>
</dbReference>
<protein>
    <submittedName>
        <fullName evidence="1">Uncharacterized protein</fullName>
    </submittedName>
</protein>